<keyword evidence="3" id="KW-0479">Metal-binding</keyword>
<dbReference type="GO" id="GO:0020037">
    <property type="term" value="F:heme binding"/>
    <property type="evidence" value="ECO:0007669"/>
    <property type="project" value="InterPro"/>
</dbReference>
<dbReference type="SUPFAM" id="SSF46458">
    <property type="entry name" value="Globin-like"/>
    <property type="match status" value="1"/>
</dbReference>
<dbReference type="InterPro" id="IPR001486">
    <property type="entry name" value="Hemoglobin_trunc"/>
</dbReference>
<evidence type="ECO:0000256" key="3">
    <source>
        <dbReference type="ARBA" id="ARBA00022723"/>
    </source>
</evidence>
<evidence type="ECO:0000256" key="1">
    <source>
        <dbReference type="ARBA" id="ARBA00022448"/>
    </source>
</evidence>
<sequence length="131" mass="14584">MRRFDVTENDIARVVDRFYTRVRADPTLGPIFATHVTDWDPHEAKITRFWANAILGSGVYSGNPMRVHMDAGNVMATHFPTWLALFDVVLNEELPADISAQWSALAHRIGRGLSMGLEQFGHNGPPKLGVA</sequence>
<evidence type="ECO:0000313" key="5">
    <source>
        <dbReference type="EMBL" id="SPH19654.1"/>
    </source>
</evidence>
<evidence type="ECO:0000256" key="2">
    <source>
        <dbReference type="ARBA" id="ARBA00022617"/>
    </source>
</evidence>
<evidence type="ECO:0000256" key="4">
    <source>
        <dbReference type="ARBA" id="ARBA00023004"/>
    </source>
</evidence>
<dbReference type="InterPro" id="IPR012292">
    <property type="entry name" value="Globin/Proto"/>
</dbReference>
<dbReference type="GO" id="GO:0019825">
    <property type="term" value="F:oxygen binding"/>
    <property type="evidence" value="ECO:0007669"/>
    <property type="project" value="InterPro"/>
</dbReference>
<dbReference type="GO" id="GO:0046872">
    <property type="term" value="F:metal ion binding"/>
    <property type="evidence" value="ECO:0007669"/>
    <property type="project" value="UniProtKB-KW"/>
</dbReference>
<keyword evidence="1" id="KW-0813">Transport</keyword>
<name>A0A2R8B9V3_9RHOB</name>
<reference evidence="5 6" key="1">
    <citation type="submission" date="2018-03" db="EMBL/GenBank/DDBJ databases">
        <authorList>
            <person name="Keele B.F."/>
        </authorList>
    </citation>
    <scope>NUCLEOTIDE SEQUENCE [LARGE SCALE GENOMIC DNA]</scope>
    <source>
        <strain evidence="5 6">CECT 8599</strain>
    </source>
</reference>
<accession>A0A2R8B9V3</accession>
<dbReference type="Gene3D" id="1.10.490.10">
    <property type="entry name" value="Globins"/>
    <property type="match status" value="1"/>
</dbReference>
<dbReference type="InterPro" id="IPR009050">
    <property type="entry name" value="Globin-like_sf"/>
</dbReference>
<dbReference type="OrthoDB" id="25954at2"/>
<keyword evidence="2" id="KW-0349">Heme</keyword>
<keyword evidence="6" id="KW-1185">Reference proteome</keyword>
<dbReference type="Proteomes" id="UP000244880">
    <property type="component" value="Unassembled WGS sequence"/>
</dbReference>
<evidence type="ECO:0000313" key="6">
    <source>
        <dbReference type="Proteomes" id="UP000244880"/>
    </source>
</evidence>
<dbReference type="AlphaFoldDB" id="A0A2R8B9V3"/>
<dbReference type="EMBL" id="OMOR01000001">
    <property type="protein sequence ID" value="SPH19654.1"/>
    <property type="molecule type" value="Genomic_DNA"/>
</dbReference>
<dbReference type="RefSeq" id="WP_108826971.1">
    <property type="nucleotide sequence ID" value="NZ_OMOR01000001.1"/>
</dbReference>
<organism evidence="5 6">
    <name type="scientific">Ascidiaceihabitans donghaensis</name>
    <dbReference type="NCBI Taxonomy" id="1510460"/>
    <lineage>
        <taxon>Bacteria</taxon>
        <taxon>Pseudomonadati</taxon>
        <taxon>Pseudomonadota</taxon>
        <taxon>Alphaproteobacteria</taxon>
        <taxon>Rhodobacterales</taxon>
        <taxon>Paracoccaceae</taxon>
        <taxon>Ascidiaceihabitans</taxon>
    </lineage>
</organism>
<gene>
    <name evidence="5" type="primary">ctb</name>
    <name evidence="5" type="ORF">ASD8599_00389</name>
</gene>
<proteinExistence type="predicted"/>
<keyword evidence="4" id="KW-0408">Iron</keyword>
<dbReference type="CDD" id="cd08916">
    <property type="entry name" value="TrHb3_P"/>
    <property type="match status" value="1"/>
</dbReference>
<protein>
    <submittedName>
        <fullName evidence="5">Group 3 truncated hemoglobin ctb</fullName>
    </submittedName>
</protein>
<dbReference type="Pfam" id="PF01152">
    <property type="entry name" value="Bac_globin"/>
    <property type="match status" value="1"/>
</dbReference>